<dbReference type="InterPro" id="IPR018957">
    <property type="entry name" value="Znf_C3HC4_RING-type"/>
</dbReference>
<keyword evidence="5" id="KW-0862">Zinc</keyword>
<keyword evidence="3" id="KW-0479">Metal-binding</keyword>
<dbReference type="InterPro" id="IPR001841">
    <property type="entry name" value="Znf_RING"/>
</dbReference>
<dbReference type="Pfam" id="PF15906">
    <property type="entry name" value="zf-NOSIP"/>
    <property type="match status" value="1"/>
</dbReference>
<dbReference type="PIRSF" id="PIRSF023577">
    <property type="entry name" value="ENOS_interacting"/>
    <property type="match status" value="1"/>
</dbReference>
<evidence type="ECO:0000256" key="3">
    <source>
        <dbReference type="ARBA" id="ARBA00022723"/>
    </source>
</evidence>
<dbReference type="Proteomes" id="UP000620104">
    <property type="component" value="Unassembled WGS sequence"/>
</dbReference>
<dbReference type="GO" id="GO:0008270">
    <property type="term" value="F:zinc ion binding"/>
    <property type="evidence" value="ECO:0007669"/>
    <property type="project" value="UniProtKB-KW"/>
</dbReference>
<keyword evidence="6 7" id="KW-0539">Nucleus</keyword>
<dbReference type="AlphaFoldDB" id="A0A8H3TZB3"/>
<comment type="similarity">
    <text evidence="2 7">Belongs to the NOSIP family.</text>
</comment>
<dbReference type="PANTHER" id="PTHR13063:SF10">
    <property type="entry name" value="NITRIC OXIDE SYNTHASE-INTERACTING PROTEIN"/>
    <property type="match status" value="1"/>
</dbReference>
<evidence type="ECO:0000256" key="7">
    <source>
        <dbReference type="PIRNR" id="PIRNR023577"/>
    </source>
</evidence>
<dbReference type="InterPro" id="IPR031790">
    <property type="entry name" value="Znf-NOSIP"/>
</dbReference>
<accession>A0A8H3TZB3</accession>
<reference evidence="11" key="1">
    <citation type="submission" date="2020-07" db="EMBL/GenBank/DDBJ databases">
        <title>Draft Genome Sequence of a Deep-Sea Yeast, Naganishia (Cryptococcus) liquefaciens strain N6.</title>
        <authorList>
            <person name="Han Y.W."/>
            <person name="Kajitani R."/>
            <person name="Morimoto H."/>
            <person name="Parhat M."/>
            <person name="Tsubouchi H."/>
            <person name="Bakenova O."/>
            <person name="Ogata M."/>
            <person name="Argunhan B."/>
            <person name="Aoki R."/>
            <person name="Kajiwara S."/>
            <person name="Itoh T."/>
            <person name="Iwasaki H."/>
        </authorList>
    </citation>
    <scope>NUCLEOTIDE SEQUENCE</scope>
    <source>
        <strain evidence="11">N6</strain>
    </source>
</reference>
<evidence type="ECO:0000259" key="10">
    <source>
        <dbReference type="PROSITE" id="PS50089"/>
    </source>
</evidence>
<evidence type="ECO:0000256" key="5">
    <source>
        <dbReference type="ARBA" id="ARBA00022833"/>
    </source>
</evidence>
<feature type="region of interest" description="Disordered" evidence="9">
    <location>
        <begin position="275"/>
        <end position="300"/>
    </location>
</feature>
<evidence type="ECO:0000256" key="8">
    <source>
        <dbReference type="PROSITE-ProRule" id="PRU00175"/>
    </source>
</evidence>
<dbReference type="GO" id="GO:0061630">
    <property type="term" value="F:ubiquitin protein ligase activity"/>
    <property type="evidence" value="ECO:0007669"/>
    <property type="project" value="InterPro"/>
</dbReference>
<evidence type="ECO:0000256" key="9">
    <source>
        <dbReference type="SAM" id="MobiDB-lite"/>
    </source>
</evidence>
<proteinExistence type="inferred from homology"/>
<dbReference type="InterPro" id="IPR013083">
    <property type="entry name" value="Znf_RING/FYVE/PHD"/>
</dbReference>
<evidence type="ECO:0000256" key="6">
    <source>
        <dbReference type="ARBA" id="ARBA00023242"/>
    </source>
</evidence>
<gene>
    <name evidence="11" type="ORF">NliqN6_6033</name>
</gene>
<keyword evidence="12" id="KW-1185">Reference proteome</keyword>
<dbReference type="OrthoDB" id="116827at2759"/>
<dbReference type="PROSITE" id="PS00518">
    <property type="entry name" value="ZF_RING_1"/>
    <property type="match status" value="1"/>
</dbReference>
<dbReference type="GO" id="GO:0005634">
    <property type="term" value="C:nucleus"/>
    <property type="evidence" value="ECO:0007669"/>
    <property type="project" value="UniProtKB-SubCell"/>
</dbReference>
<evidence type="ECO:0000256" key="1">
    <source>
        <dbReference type="ARBA" id="ARBA00004123"/>
    </source>
</evidence>
<dbReference type="SUPFAM" id="SSF57850">
    <property type="entry name" value="RING/U-box"/>
    <property type="match status" value="2"/>
</dbReference>
<dbReference type="PROSITE" id="PS50089">
    <property type="entry name" value="ZF_RING_2"/>
    <property type="match status" value="1"/>
</dbReference>
<dbReference type="InterPro" id="IPR016818">
    <property type="entry name" value="NOSIP"/>
</dbReference>
<evidence type="ECO:0000313" key="11">
    <source>
        <dbReference type="EMBL" id="GHJ89631.1"/>
    </source>
</evidence>
<dbReference type="Pfam" id="PF00097">
    <property type="entry name" value="zf-C3HC4"/>
    <property type="match status" value="1"/>
</dbReference>
<dbReference type="EMBL" id="BLZA01000049">
    <property type="protein sequence ID" value="GHJ89631.1"/>
    <property type="molecule type" value="Genomic_DNA"/>
</dbReference>
<evidence type="ECO:0000256" key="2">
    <source>
        <dbReference type="ARBA" id="ARBA00008126"/>
    </source>
</evidence>
<organism evidence="11 12">
    <name type="scientific">Naganishia liquefaciens</name>
    <dbReference type="NCBI Taxonomy" id="104408"/>
    <lineage>
        <taxon>Eukaryota</taxon>
        <taxon>Fungi</taxon>
        <taxon>Dikarya</taxon>
        <taxon>Basidiomycota</taxon>
        <taxon>Agaricomycotina</taxon>
        <taxon>Tremellomycetes</taxon>
        <taxon>Filobasidiales</taxon>
        <taxon>Filobasidiaceae</taxon>
        <taxon>Naganishia</taxon>
    </lineage>
</organism>
<comment type="caution">
    <text evidence="11">The sequence shown here is derived from an EMBL/GenBank/DDBJ whole genome shotgun (WGS) entry which is preliminary data.</text>
</comment>
<feature type="domain" description="RING-type" evidence="10">
    <location>
        <begin position="260"/>
        <end position="331"/>
    </location>
</feature>
<dbReference type="InterPro" id="IPR017907">
    <property type="entry name" value="Znf_RING_CS"/>
</dbReference>
<evidence type="ECO:0000313" key="12">
    <source>
        <dbReference type="Proteomes" id="UP000620104"/>
    </source>
</evidence>
<comment type="subcellular location">
    <subcellularLocation>
        <location evidence="1 7">Nucleus</location>
    </subcellularLocation>
</comment>
<keyword evidence="4 8" id="KW-0863">Zinc-finger</keyword>
<sequence>MTRSHAKNNTSGSVFTYYERNRTEYGSKTQRIGADSMKKIDACYLCLNSVRNPVACSKGHIYCKECIISSLISQKAQIKAHQASLESYAAEEQLEREKARAEARDRVLRDFERGLGLGGAKIAAKPKALAEKKVELGRDPAKQDVSVKLIEGPTGDERGVKRKFELDESAMERLAREAEDAALKAIEAEQAESRRAKLPSFWLPTLTPEATIGPLKDVKLQTMCNVGEHPHPLALKNLLPVHFTYPAASKTDSTKATPICPSCSREISNATKSILLTSKRPAHEETTDGPAPSKKAKKDKKDKEEVVCGHVVCSTCADTIVKPGKQCPVCEAHIRPDKDVIELGREGTGFAAAGGAQAKREGVAFMP</sequence>
<protein>
    <recommendedName>
        <fullName evidence="10">RING-type domain-containing protein</fullName>
    </recommendedName>
</protein>
<name>A0A8H3TZB3_9TREE</name>
<dbReference type="Gene3D" id="3.30.40.10">
    <property type="entry name" value="Zinc/RING finger domain, C3HC4 (zinc finger)"/>
    <property type="match status" value="2"/>
</dbReference>
<dbReference type="PANTHER" id="PTHR13063">
    <property type="entry name" value="ENOS INTERACTING PROTEIN"/>
    <property type="match status" value="1"/>
</dbReference>
<evidence type="ECO:0000256" key="4">
    <source>
        <dbReference type="ARBA" id="ARBA00022771"/>
    </source>
</evidence>